<dbReference type="PANTHER" id="PTHR33091">
    <property type="entry name" value="PROTEIN, PUTATIVE, EXPRESSED-RELATED"/>
    <property type="match status" value="1"/>
</dbReference>
<dbReference type="OrthoDB" id="10013825at2759"/>
<dbReference type="Pfam" id="PF00280">
    <property type="entry name" value="potato_inhibit"/>
    <property type="match status" value="1"/>
</dbReference>
<dbReference type="STRING" id="33114.A0A2G2XKG3"/>
<gene>
    <name evidence="4" type="ORF">CQW23_00343</name>
</gene>
<evidence type="ECO:0000313" key="5">
    <source>
        <dbReference type="Proteomes" id="UP000224567"/>
    </source>
</evidence>
<evidence type="ECO:0000256" key="2">
    <source>
        <dbReference type="ARBA" id="ARBA00022690"/>
    </source>
</evidence>
<organism evidence="4 5">
    <name type="scientific">Capsicum baccatum</name>
    <name type="common">Peruvian pepper</name>
    <dbReference type="NCBI Taxonomy" id="33114"/>
    <lineage>
        <taxon>Eukaryota</taxon>
        <taxon>Viridiplantae</taxon>
        <taxon>Streptophyta</taxon>
        <taxon>Embryophyta</taxon>
        <taxon>Tracheophyta</taxon>
        <taxon>Spermatophyta</taxon>
        <taxon>Magnoliopsida</taxon>
        <taxon>eudicotyledons</taxon>
        <taxon>Gunneridae</taxon>
        <taxon>Pentapetalae</taxon>
        <taxon>asterids</taxon>
        <taxon>lamiids</taxon>
        <taxon>Solanales</taxon>
        <taxon>Solanaceae</taxon>
        <taxon>Solanoideae</taxon>
        <taxon>Capsiceae</taxon>
        <taxon>Capsicum</taxon>
    </lineage>
</organism>
<reference evidence="5" key="2">
    <citation type="journal article" date="2017" name="J. Anim. Genet.">
        <title>Multiple reference genome sequences of hot pepper reveal the massive evolution of plant disease resistance genes by retroduplication.</title>
        <authorList>
            <person name="Kim S."/>
            <person name="Park J."/>
            <person name="Yeom S.-I."/>
            <person name="Kim Y.-M."/>
            <person name="Seo E."/>
            <person name="Kim K.-T."/>
            <person name="Kim M.-S."/>
            <person name="Lee J.M."/>
            <person name="Cheong K."/>
            <person name="Shin H.-S."/>
            <person name="Kim S.-B."/>
            <person name="Han K."/>
            <person name="Lee J."/>
            <person name="Park M."/>
            <person name="Lee H.-A."/>
            <person name="Lee H.-Y."/>
            <person name="Lee Y."/>
            <person name="Oh S."/>
            <person name="Lee J.H."/>
            <person name="Choi E."/>
            <person name="Choi E."/>
            <person name="Lee S.E."/>
            <person name="Jeon J."/>
            <person name="Kim H."/>
            <person name="Choi G."/>
            <person name="Song H."/>
            <person name="Lee J."/>
            <person name="Lee S.-C."/>
            <person name="Kwon J.-K."/>
            <person name="Lee H.-Y."/>
            <person name="Koo N."/>
            <person name="Hong Y."/>
            <person name="Kim R.W."/>
            <person name="Kang W.-H."/>
            <person name="Huh J.H."/>
            <person name="Kang B.-C."/>
            <person name="Yang T.-J."/>
            <person name="Lee Y.-H."/>
            <person name="Bennetzen J.L."/>
            <person name="Choi D."/>
        </authorList>
    </citation>
    <scope>NUCLEOTIDE SEQUENCE [LARGE SCALE GENOMIC DNA]</scope>
    <source>
        <strain evidence="5">cv. PBC81</strain>
    </source>
</reference>
<dbReference type="PANTHER" id="PTHR33091:SF81">
    <property type="entry name" value="SERINE PROTEASE INHIBITOR, POTATO INHIBITOR I-TYPE FAMILY PROTEIN"/>
    <property type="match status" value="1"/>
</dbReference>
<keyword evidence="3" id="KW-0722">Serine protease inhibitor</keyword>
<dbReference type="SUPFAM" id="SSF54654">
    <property type="entry name" value="CI-2 family of serine protease inhibitors"/>
    <property type="match status" value="1"/>
</dbReference>
<dbReference type="GO" id="GO:0004867">
    <property type="term" value="F:serine-type endopeptidase inhibitor activity"/>
    <property type="evidence" value="ECO:0007669"/>
    <property type="project" value="UniProtKB-KW"/>
</dbReference>
<dbReference type="GO" id="GO:0009611">
    <property type="term" value="P:response to wounding"/>
    <property type="evidence" value="ECO:0007669"/>
    <property type="project" value="InterPro"/>
</dbReference>
<keyword evidence="5" id="KW-1185">Reference proteome</keyword>
<dbReference type="InterPro" id="IPR036354">
    <property type="entry name" value="Prot_inh_pot1_sf"/>
</dbReference>
<keyword evidence="2" id="KW-0646">Protease inhibitor</keyword>
<sequence>MTDAKYPPCDICDCFGNACKLPGDSAQYEWPELIGVEIMKAKVVVERANPAVRGVPLKDKGCFASPDPSCCNRVLLCPDGNGLIRVKPVVG</sequence>
<evidence type="ECO:0000256" key="1">
    <source>
        <dbReference type="ARBA" id="ARBA00008210"/>
    </source>
</evidence>
<evidence type="ECO:0000313" key="4">
    <source>
        <dbReference type="EMBL" id="PHT57980.1"/>
    </source>
</evidence>
<dbReference type="Gene3D" id="3.30.10.10">
    <property type="entry name" value="Trypsin Inhibitor V, subunit A"/>
    <property type="match status" value="1"/>
</dbReference>
<name>A0A2G2XKG3_CAPBA</name>
<comment type="similarity">
    <text evidence="1">Belongs to the protease inhibitor I13 (potato type I serine protease inhibitor) family.</text>
</comment>
<dbReference type="EMBL" id="MLFT02000001">
    <property type="protein sequence ID" value="PHT57980.1"/>
    <property type="molecule type" value="Genomic_DNA"/>
</dbReference>
<evidence type="ECO:0000256" key="3">
    <source>
        <dbReference type="ARBA" id="ARBA00022900"/>
    </source>
</evidence>
<accession>A0A2G2XKG3</accession>
<dbReference type="Proteomes" id="UP000224567">
    <property type="component" value="Unassembled WGS sequence"/>
</dbReference>
<reference evidence="4 5" key="1">
    <citation type="journal article" date="2017" name="Genome Biol.">
        <title>New reference genome sequences of hot pepper reveal the massive evolution of plant disease-resistance genes by retroduplication.</title>
        <authorList>
            <person name="Kim S."/>
            <person name="Park J."/>
            <person name="Yeom S.I."/>
            <person name="Kim Y.M."/>
            <person name="Seo E."/>
            <person name="Kim K.T."/>
            <person name="Kim M.S."/>
            <person name="Lee J.M."/>
            <person name="Cheong K."/>
            <person name="Shin H.S."/>
            <person name="Kim S.B."/>
            <person name="Han K."/>
            <person name="Lee J."/>
            <person name="Park M."/>
            <person name="Lee H.A."/>
            <person name="Lee H.Y."/>
            <person name="Lee Y."/>
            <person name="Oh S."/>
            <person name="Lee J.H."/>
            <person name="Choi E."/>
            <person name="Choi E."/>
            <person name="Lee S.E."/>
            <person name="Jeon J."/>
            <person name="Kim H."/>
            <person name="Choi G."/>
            <person name="Song H."/>
            <person name="Lee J."/>
            <person name="Lee S.C."/>
            <person name="Kwon J.K."/>
            <person name="Lee H.Y."/>
            <person name="Koo N."/>
            <person name="Hong Y."/>
            <person name="Kim R.W."/>
            <person name="Kang W.H."/>
            <person name="Huh J.H."/>
            <person name="Kang B.C."/>
            <person name="Yang T.J."/>
            <person name="Lee Y.H."/>
            <person name="Bennetzen J.L."/>
            <person name="Choi D."/>
        </authorList>
    </citation>
    <scope>NUCLEOTIDE SEQUENCE [LARGE SCALE GENOMIC DNA]</scope>
    <source>
        <strain evidence="5">cv. PBC81</strain>
    </source>
</reference>
<dbReference type="AlphaFoldDB" id="A0A2G2XKG3"/>
<protein>
    <submittedName>
        <fullName evidence="4">Uncharacterized protein</fullName>
    </submittedName>
</protein>
<proteinExistence type="inferred from homology"/>
<dbReference type="InterPro" id="IPR000864">
    <property type="entry name" value="Prot_inh_pot1"/>
</dbReference>
<comment type="caution">
    <text evidence="4">The sequence shown here is derived from an EMBL/GenBank/DDBJ whole genome shotgun (WGS) entry which is preliminary data.</text>
</comment>